<proteinExistence type="predicted"/>
<dbReference type="GO" id="GO:0004124">
    <property type="term" value="F:cysteine synthase activity"/>
    <property type="evidence" value="ECO:0007669"/>
    <property type="project" value="UniProtKB-EC"/>
</dbReference>
<feature type="domain" description="Tryptophan synthase beta chain-like PALP" evidence="3">
    <location>
        <begin position="24"/>
        <end position="279"/>
    </location>
</feature>
<sequence length="304" mass="32641">MRTSRNGNQQATIATPLVPDSPGRFLKCEFLHPGRSHKARVARCLVDDAEAAGFVGGPGGRVLLERTGGNLGVGLAVEASVRGYALTLVTDSGYSAAKKSLARRLGATVLDRDTDFPGAQDNGEAVAELLATDRDRYHYLNQFGNPANPATHESFTGPEVAHQLQLADVPEEATVVLVSGLGTGATMRGVSTALRRTFRAVRTVGVEPPHCDLRAGRYGEHSIQGIAVGQAAPFFPVAELDEVIPVSERDLAIAKQRLMSNHRFDVGPSSLANYAALVRVDEVYRDVHDHVLLTFLFDRGEDYG</sequence>
<comment type="cofactor">
    <cofactor evidence="1">
        <name>pyridoxal 5'-phosphate</name>
        <dbReference type="ChEBI" id="CHEBI:597326"/>
    </cofactor>
</comment>
<dbReference type="InterPro" id="IPR001926">
    <property type="entry name" value="TrpB-like_PALP"/>
</dbReference>
<protein>
    <submittedName>
        <fullName evidence="4">Cysteine synthase A</fullName>
        <ecNumber evidence="4">2.5.1.47</ecNumber>
    </submittedName>
</protein>
<keyword evidence="2" id="KW-0663">Pyridoxal phosphate</keyword>
<dbReference type="Pfam" id="PF00291">
    <property type="entry name" value="PALP"/>
    <property type="match status" value="1"/>
</dbReference>
<evidence type="ECO:0000313" key="5">
    <source>
        <dbReference type="Proteomes" id="UP000631670"/>
    </source>
</evidence>
<comment type="caution">
    <text evidence="4">The sequence shown here is derived from an EMBL/GenBank/DDBJ whole genome shotgun (WGS) entry which is preliminary data.</text>
</comment>
<organism evidence="4 5">
    <name type="scientific">Amycolatopsis lexingtonensis</name>
    <dbReference type="NCBI Taxonomy" id="218822"/>
    <lineage>
        <taxon>Bacteria</taxon>
        <taxon>Bacillati</taxon>
        <taxon>Actinomycetota</taxon>
        <taxon>Actinomycetes</taxon>
        <taxon>Pseudonocardiales</taxon>
        <taxon>Pseudonocardiaceae</taxon>
        <taxon>Amycolatopsis</taxon>
    </lineage>
</organism>
<dbReference type="Gene3D" id="3.40.50.1100">
    <property type="match status" value="2"/>
</dbReference>
<keyword evidence="5" id="KW-1185">Reference proteome</keyword>
<evidence type="ECO:0000313" key="4">
    <source>
        <dbReference type="EMBL" id="MBE1493581.1"/>
    </source>
</evidence>
<evidence type="ECO:0000256" key="2">
    <source>
        <dbReference type="ARBA" id="ARBA00022898"/>
    </source>
</evidence>
<dbReference type="InterPro" id="IPR050214">
    <property type="entry name" value="Cys_Synth/Cystath_Beta-Synth"/>
</dbReference>
<dbReference type="EMBL" id="JADBEG010000001">
    <property type="protein sequence ID" value="MBE1493581.1"/>
    <property type="molecule type" value="Genomic_DNA"/>
</dbReference>
<gene>
    <name evidence="4" type="ORF">H4696_000681</name>
</gene>
<dbReference type="InterPro" id="IPR036052">
    <property type="entry name" value="TrpB-like_PALP_sf"/>
</dbReference>
<keyword evidence="4" id="KW-0808">Transferase</keyword>
<accession>A0ABR9HRM2</accession>
<name>A0ABR9HRM2_9PSEU</name>
<dbReference type="SUPFAM" id="SSF53686">
    <property type="entry name" value="Tryptophan synthase beta subunit-like PLP-dependent enzymes"/>
    <property type="match status" value="1"/>
</dbReference>
<evidence type="ECO:0000259" key="3">
    <source>
        <dbReference type="Pfam" id="PF00291"/>
    </source>
</evidence>
<evidence type="ECO:0000256" key="1">
    <source>
        <dbReference type="ARBA" id="ARBA00001933"/>
    </source>
</evidence>
<dbReference type="Proteomes" id="UP000631670">
    <property type="component" value="Unassembled WGS sequence"/>
</dbReference>
<dbReference type="EC" id="2.5.1.47" evidence="4"/>
<dbReference type="RefSeq" id="WP_086864998.1">
    <property type="nucleotide sequence ID" value="NZ_JADBEG010000001.1"/>
</dbReference>
<dbReference type="PANTHER" id="PTHR10314">
    <property type="entry name" value="CYSTATHIONINE BETA-SYNTHASE"/>
    <property type="match status" value="1"/>
</dbReference>
<reference evidence="4 5" key="1">
    <citation type="submission" date="2020-10" db="EMBL/GenBank/DDBJ databases">
        <title>Sequencing the genomes of 1000 actinobacteria strains.</title>
        <authorList>
            <person name="Klenk H.-P."/>
        </authorList>
    </citation>
    <scope>NUCLEOTIDE SEQUENCE [LARGE SCALE GENOMIC DNA]</scope>
    <source>
        <strain evidence="4 5">DSM 44653</strain>
    </source>
</reference>